<reference evidence="11 12" key="1">
    <citation type="submission" date="2015-11" db="EMBL/GenBank/DDBJ databases">
        <title>Whole-Genome Sequence of Candidatus Oderbacter manganicum from the National Park Lower Oder Valley, Germany.</title>
        <authorList>
            <person name="Braun B."/>
            <person name="Liere K."/>
            <person name="Szewzyk U."/>
        </authorList>
    </citation>
    <scope>NUCLEOTIDE SEQUENCE [LARGE SCALE GENOMIC DNA]</scope>
    <source>
        <strain evidence="11 12">OTSz_A_272</strain>
    </source>
</reference>
<evidence type="ECO:0000256" key="9">
    <source>
        <dbReference type="ARBA" id="ARBA00022842"/>
    </source>
</evidence>
<dbReference type="Proteomes" id="UP000092498">
    <property type="component" value="Chromosome"/>
</dbReference>
<dbReference type="InParanoid" id="A0A1B1AJC6"/>
<dbReference type="PANTHER" id="PTHR33540:SF2">
    <property type="entry name" value="TRNA THREONYLCARBAMOYLADENOSINE BIOSYNTHESIS PROTEIN TSAE"/>
    <property type="match status" value="1"/>
</dbReference>
<comment type="similarity">
    <text evidence="2">Belongs to the TsaE family.</text>
</comment>
<keyword evidence="12" id="KW-1185">Reference proteome</keyword>
<keyword evidence="4" id="KW-0963">Cytoplasm</keyword>
<accession>A0A1B1AJC6</accession>
<dbReference type="GO" id="GO:0046872">
    <property type="term" value="F:metal ion binding"/>
    <property type="evidence" value="ECO:0007669"/>
    <property type="project" value="UniProtKB-KW"/>
</dbReference>
<dbReference type="PANTHER" id="PTHR33540">
    <property type="entry name" value="TRNA THREONYLCARBAMOYLADENOSINE BIOSYNTHESIS PROTEIN TSAE"/>
    <property type="match status" value="1"/>
</dbReference>
<dbReference type="GO" id="GO:0005737">
    <property type="term" value="C:cytoplasm"/>
    <property type="evidence" value="ECO:0007669"/>
    <property type="project" value="UniProtKB-SubCell"/>
</dbReference>
<dbReference type="GO" id="GO:0005524">
    <property type="term" value="F:ATP binding"/>
    <property type="evidence" value="ECO:0007669"/>
    <property type="project" value="UniProtKB-KW"/>
</dbReference>
<evidence type="ECO:0000313" key="12">
    <source>
        <dbReference type="Proteomes" id="UP000092498"/>
    </source>
</evidence>
<dbReference type="FunCoup" id="A0A1B1AJC6">
    <property type="interactions" value="282"/>
</dbReference>
<keyword evidence="5" id="KW-0819">tRNA processing</keyword>
<dbReference type="EMBL" id="CP013244">
    <property type="protein sequence ID" value="ANP46651.1"/>
    <property type="molecule type" value="Genomic_DNA"/>
</dbReference>
<dbReference type="Gene3D" id="3.40.50.300">
    <property type="entry name" value="P-loop containing nucleotide triphosphate hydrolases"/>
    <property type="match status" value="1"/>
</dbReference>
<name>A0A1B1AJC6_9PROT</name>
<dbReference type="AlphaFoldDB" id="A0A1B1AJC6"/>
<evidence type="ECO:0000256" key="5">
    <source>
        <dbReference type="ARBA" id="ARBA00022694"/>
    </source>
</evidence>
<dbReference type="Pfam" id="PF02367">
    <property type="entry name" value="TsaE"/>
    <property type="match status" value="1"/>
</dbReference>
<dbReference type="NCBIfam" id="TIGR00150">
    <property type="entry name" value="T6A_YjeE"/>
    <property type="match status" value="1"/>
</dbReference>
<keyword evidence="8" id="KW-0067">ATP-binding</keyword>
<evidence type="ECO:0000256" key="10">
    <source>
        <dbReference type="ARBA" id="ARBA00032441"/>
    </source>
</evidence>
<dbReference type="InterPro" id="IPR003442">
    <property type="entry name" value="T6A_TsaE"/>
</dbReference>
<evidence type="ECO:0000313" key="11">
    <source>
        <dbReference type="EMBL" id="ANP46651.1"/>
    </source>
</evidence>
<dbReference type="SUPFAM" id="SSF52540">
    <property type="entry name" value="P-loop containing nucleoside triphosphate hydrolases"/>
    <property type="match status" value="1"/>
</dbReference>
<evidence type="ECO:0000256" key="4">
    <source>
        <dbReference type="ARBA" id="ARBA00022490"/>
    </source>
</evidence>
<dbReference type="RefSeq" id="WP_066771959.1">
    <property type="nucleotide sequence ID" value="NZ_CP013244.1"/>
</dbReference>
<evidence type="ECO:0000256" key="2">
    <source>
        <dbReference type="ARBA" id="ARBA00007599"/>
    </source>
</evidence>
<evidence type="ECO:0000256" key="6">
    <source>
        <dbReference type="ARBA" id="ARBA00022723"/>
    </source>
</evidence>
<dbReference type="STRING" id="1759059.ATE48_12350"/>
<dbReference type="InterPro" id="IPR027417">
    <property type="entry name" value="P-loop_NTPase"/>
</dbReference>
<dbReference type="KEGG" id="cbot:ATE48_12350"/>
<keyword evidence="7" id="KW-0547">Nucleotide-binding</keyword>
<gene>
    <name evidence="11" type="ORF">ATE48_12350</name>
</gene>
<protein>
    <recommendedName>
        <fullName evidence="3">tRNA threonylcarbamoyladenosine biosynthesis protein TsaE</fullName>
    </recommendedName>
    <alternativeName>
        <fullName evidence="10">t(6)A37 threonylcarbamoyladenosine biosynthesis protein TsaE</fullName>
    </alternativeName>
</protein>
<evidence type="ECO:0000256" key="1">
    <source>
        <dbReference type="ARBA" id="ARBA00004496"/>
    </source>
</evidence>
<comment type="subcellular location">
    <subcellularLocation>
        <location evidence="1">Cytoplasm</location>
    </subcellularLocation>
</comment>
<keyword evidence="6" id="KW-0479">Metal-binding</keyword>
<sequence>MSTQTASDSRVIALPDAAATHGLGRRLGDRIGPGDVICLSGNLGAGKTTLARGAIEAWMGRPEEAPSPTYTLVQTYDGARGELWHVDLYRLKQPDDAWELGLEDAFASAACLIEWPERLGGQLPRDRLDVELKPEGEGRSASLTAYGAWRAKLGSI</sequence>
<keyword evidence="9" id="KW-0460">Magnesium</keyword>
<evidence type="ECO:0000256" key="7">
    <source>
        <dbReference type="ARBA" id="ARBA00022741"/>
    </source>
</evidence>
<dbReference type="GO" id="GO:0002949">
    <property type="term" value="P:tRNA threonylcarbamoyladenosine modification"/>
    <property type="evidence" value="ECO:0007669"/>
    <property type="project" value="InterPro"/>
</dbReference>
<evidence type="ECO:0000256" key="8">
    <source>
        <dbReference type="ARBA" id="ARBA00022840"/>
    </source>
</evidence>
<organism evidence="11 12">
    <name type="scientific">Candidatus Viadribacter manganicus</name>
    <dbReference type="NCBI Taxonomy" id="1759059"/>
    <lineage>
        <taxon>Bacteria</taxon>
        <taxon>Pseudomonadati</taxon>
        <taxon>Pseudomonadota</taxon>
        <taxon>Alphaproteobacteria</taxon>
        <taxon>Hyphomonadales</taxon>
        <taxon>Hyphomonadaceae</taxon>
        <taxon>Candidatus Viadribacter</taxon>
    </lineage>
</organism>
<evidence type="ECO:0000256" key="3">
    <source>
        <dbReference type="ARBA" id="ARBA00019010"/>
    </source>
</evidence>
<proteinExistence type="inferred from homology"/>